<reference evidence="2 3" key="1">
    <citation type="submission" date="2015-08" db="EMBL/GenBank/DDBJ databases">
        <authorList>
            <person name="Babu N.S."/>
            <person name="Beckwith C.J."/>
            <person name="Beseler K.G."/>
            <person name="Brison A."/>
            <person name="Carone J.V."/>
            <person name="Caskin T.P."/>
            <person name="Diamond M."/>
            <person name="Durham M.E."/>
            <person name="Foxe J.M."/>
            <person name="Go M."/>
            <person name="Henderson B.A."/>
            <person name="Jones I.B."/>
            <person name="McGettigan J.A."/>
            <person name="Micheletti S.J."/>
            <person name="Nasrallah M.E."/>
            <person name="Ortiz D."/>
            <person name="Piller C.R."/>
            <person name="Privatt S.R."/>
            <person name="Schneider S.L."/>
            <person name="Sharp S."/>
            <person name="Smith T.C."/>
            <person name="Stanton J.D."/>
            <person name="Ullery H.E."/>
            <person name="Wilson R.J."/>
            <person name="Serrano M.G."/>
            <person name="Buck G."/>
            <person name="Lee V."/>
            <person name="Wang Y."/>
            <person name="Carvalho R."/>
            <person name="Voegtly L."/>
            <person name="Shi R."/>
            <person name="Duckworth R."/>
            <person name="Johnson A."/>
            <person name="Loviza R."/>
            <person name="Walstead R."/>
            <person name="Shah Z."/>
            <person name="Kiflezghi M."/>
            <person name="Wade K."/>
            <person name="Ball S.L."/>
            <person name="Bradley K.W."/>
            <person name="Asai D.J."/>
            <person name="Bowman C.A."/>
            <person name="Russell D.A."/>
            <person name="Pope W.H."/>
            <person name="Jacobs-Sera D."/>
            <person name="Hendrix R.W."/>
            <person name="Hatfull G.F."/>
        </authorList>
    </citation>
    <scope>NUCLEOTIDE SEQUENCE [LARGE SCALE GENOMIC DNA]</scope>
    <source>
        <strain evidence="2 3">DSM 27648</strain>
    </source>
</reference>
<gene>
    <name evidence="2" type="ORF">AKJ09_00841</name>
</gene>
<sequence>MTPKAQPAGIAQHLRGESTKRTNATHLEQVFRGARHACVKNDALRRAKRERFSPLPAS</sequence>
<dbReference type="Proteomes" id="UP000064967">
    <property type="component" value="Chromosome"/>
</dbReference>
<keyword evidence="3" id="KW-1185">Reference proteome</keyword>
<dbReference type="AlphaFoldDB" id="A0A0K1PKX9"/>
<evidence type="ECO:0000313" key="3">
    <source>
        <dbReference type="Proteomes" id="UP000064967"/>
    </source>
</evidence>
<feature type="region of interest" description="Disordered" evidence="1">
    <location>
        <begin position="1"/>
        <end position="22"/>
    </location>
</feature>
<dbReference type="EMBL" id="CP012333">
    <property type="protein sequence ID" value="AKU94177.1"/>
    <property type="molecule type" value="Genomic_DNA"/>
</dbReference>
<name>A0A0K1PKX9_9BACT</name>
<organism evidence="2 3">
    <name type="scientific">Labilithrix luteola</name>
    <dbReference type="NCBI Taxonomy" id="1391654"/>
    <lineage>
        <taxon>Bacteria</taxon>
        <taxon>Pseudomonadati</taxon>
        <taxon>Myxococcota</taxon>
        <taxon>Polyangia</taxon>
        <taxon>Polyangiales</taxon>
        <taxon>Labilitrichaceae</taxon>
        <taxon>Labilithrix</taxon>
    </lineage>
</organism>
<dbReference type="STRING" id="1391654.AKJ09_00841"/>
<protein>
    <submittedName>
        <fullName evidence="2">Uncharacterized protein</fullName>
    </submittedName>
</protein>
<evidence type="ECO:0000256" key="1">
    <source>
        <dbReference type="SAM" id="MobiDB-lite"/>
    </source>
</evidence>
<evidence type="ECO:0000313" key="2">
    <source>
        <dbReference type="EMBL" id="AKU94177.1"/>
    </source>
</evidence>
<dbReference type="KEGG" id="llu:AKJ09_00841"/>
<proteinExistence type="predicted"/>
<accession>A0A0K1PKX9</accession>